<name>A0A7W0CMQ1_9ACTN</name>
<proteinExistence type="predicted"/>
<evidence type="ECO:0000313" key="2">
    <source>
        <dbReference type="EMBL" id="MBA2894012.1"/>
    </source>
</evidence>
<sequence>MTTTTRPRSQARAARDGFAQLLRAEWTKFRTVRGWTIGLVVALLVIPAFGLLFAANSFSSCMQGTKEVACPVPPTGPGGEAVNDKFFFVHQPLTGDGTITARVASLSGTITYPPPNHDKIVPGNTPWAKAGLMIKEGLEQGSSYAAVMVTAKHGVRMQHDFTEDAAGSASAPGGRWLKLSRSGDTITGSESADGRTWSTVSTVRMDDLPDTVQIGLFVASPDDMTLTGNSLGGSISTSRLANATATFDNVTPSATGEWTRTDVGVTLGPDGHTPHRPGEATQSGDTFTVTGNGDIAPVTADGVRYSSILTGTLAAMIAVTVVAVMYITAEYRRGMIAITMLASPRRHRAIAAKAVVIGSVTLAGALVATVATIAVSLPILRDNGNFILPISFLTQARIVGGTAALLAVTAVFALGLGVIFRRSAAAIVTTFALIVLPYILATTSLLPTGPAQWLLRLTPAAAFAVQQSMPSYPHVLTSESPLEGYFPLPAWAGFGVLCIYAALALGVAIHRLRSRDV</sequence>
<keyword evidence="3" id="KW-1185">Reference proteome</keyword>
<keyword evidence="1" id="KW-0472">Membrane</keyword>
<dbReference type="EMBL" id="JACDUR010000005">
    <property type="protein sequence ID" value="MBA2894012.1"/>
    <property type="molecule type" value="Genomic_DNA"/>
</dbReference>
<reference evidence="2 3" key="1">
    <citation type="submission" date="2020-07" db="EMBL/GenBank/DDBJ databases">
        <title>Genomic Encyclopedia of Type Strains, Phase IV (KMG-IV): sequencing the most valuable type-strain genomes for metagenomic binning, comparative biology and taxonomic classification.</title>
        <authorList>
            <person name="Goeker M."/>
        </authorList>
    </citation>
    <scope>NUCLEOTIDE SEQUENCE [LARGE SCALE GENOMIC DNA]</scope>
    <source>
        <strain evidence="2 3">DSM 45533</strain>
    </source>
</reference>
<protein>
    <recommendedName>
        <fullName evidence="4">DUF1349 domain-containing protein</fullName>
    </recommendedName>
</protein>
<evidence type="ECO:0000256" key="1">
    <source>
        <dbReference type="SAM" id="Phobius"/>
    </source>
</evidence>
<dbReference type="GO" id="GO:0140359">
    <property type="term" value="F:ABC-type transporter activity"/>
    <property type="evidence" value="ECO:0007669"/>
    <property type="project" value="InterPro"/>
</dbReference>
<keyword evidence="1" id="KW-1133">Transmembrane helix</keyword>
<organism evidence="2 3">
    <name type="scientific">Nonomuraea soli</name>
    <dbReference type="NCBI Taxonomy" id="1032476"/>
    <lineage>
        <taxon>Bacteria</taxon>
        <taxon>Bacillati</taxon>
        <taxon>Actinomycetota</taxon>
        <taxon>Actinomycetes</taxon>
        <taxon>Streptosporangiales</taxon>
        <taxon>Streptosporangiaceae</taxon>
        <taxon>Nonomuraea</taxon>
    </lineage>
</organism>
<evidence type="ECO:0008006" key="4">
    <source>
        <dbReference type="Google" id="ProtNLM"/>
    </source>
</evidence>
<dbReference type="GO" id="GO:0005886">
    <property type="term" value="C:plasma membrane"/>
    <property type="evidence" value="ECO:0007669"/>
    <property type="project" value="UniProtKB-SubCell"/>
</dbReference>
<feature type="transmembrane region" description="Helical" evidence="1">
    <location>
        <begin position="427"/>
        <end position="446"/>
    </location>
</feature>
<feature type="transmembrane region" description="Helical" evidence="1">
    <location>
        <begin position="398"/>
        <end position="420"/>
    </location>
</feature>
<dbReference type="Gene3D" id="2.60.120.200">
    <property type="match status" value="1"/>
</dbReference>
<keyword evidence="1" id="KW-0812">Transmembrane</keyword>
<dbReference type="RefSeq" id="WP_181612750.1">
    <property type="nucleotide sequence ID" value="NZ_BAABAM010000005.1"/>
</dbReference>
<gene>
    <name evidence="2" type="ORF">HNR30_005373</name>
</gene>
<dbReference type="Pfam" id="PF12679">
    <property type="entry name" value="ABC2_membrane_2"/>
    <property type="match status" value="1"/>
</dbReference>
<feature type="transmembrane region" description="Helical" evidence="1">
    <location>
        <begin position="488"/>
        <end position="509"/>
    </location>
</feature>
<dbReference type="AlphaFoldDB" id="A0A7W0CMQ1"/>
<feature type="transmembrane region" description="Helical" evidence="1">
    <location>
        <begin position="32"/>
        <end position="55"/>
    </location>
</feature>
<evidence type="ECO:0000313" key="3">
    <source>
        <dbReference type="Proteomes" id="UP000530928"/>
    </source>
</evidence>
<feature type="transmembrane region" description="Helical" evidence="1">
    <location>
        <begin position="350"/>
        <end position="378"/>
    </location>
</feature>
<accession>A0A7W0CMQ1</accession>
<dbReference type="Proteomes" id="UP000530928">
    <property type="component" value="Unassembled WGS sequence"/>
</dbReference>
<feature type="transmembrane region" description="Helical" evidence="1">
    <location>
        <begin position="308"/>
        <end position="329"/>
    </location>
</feature>
<comment type="caution">
    <text evidence="2">The sequence shown here is derived from an EMBL/GenBank/DDBJ whole genome shotgun (WGS) entry which is preliminary data.</text>
</comment>